<evidence type="ECO:0000259" key="1">
    <source>
        <dbReference type="Pfam" id="PF23544"/>
    </source>
</evidence>
<evidence type="ECO:0000313" key="2">
    <source>
        <dbReference type="EMBL" id="HIX62688.1"/>
    </source>
</evidence>
<organism evidence="2 3">
    <name type="scientific">Candidatus Halomonas stercoripullorum</name>
    <dbReference type="NCBI Taxonomy" id="2838617"/>
    <lineage>
        <taxon>Bacteria</taxon>
        <taxon>Pseudomonadati</taxon>
        <taxon>Pseudomonadota</taxon>
        <taxon>Gammaproteobacteria</taxon>
        <taxon>Oceanospirillales</taxon>
        <taxon>Halomonadaceae</taxon>
        <taxon>Halomonas</taxon>
    </lineage>
</organism>
<gene>
    <name evidence="2" type="ORF">H9854_10700</name>
</gene>
<sequence length="112" mass="12099">MNGMKASRLHDYAHARAGDKGDRLSLGLFVYEPSHYEWLLEQVTEAQVAELFAHRGVSCVRRYPLPLLGGINFVLDDTLQGGVNGALNLDGHGKTLSALLLSLPVEAPTEGA</sequence>
<name>A0A9D1WP60_9GAMM</name>
<accession>A0A9D1WP60</accession>
<dbReference type="Proteomes" id="UP000824248">
    <property type="component" value="Unassembled WGS sequence"/>
</dbReference>
<reference evidence="2" key="1">
    <citation type="journal article" date="2021" name="PeerJ">
        <title>Extensive microbial diversity within the chicken gut microbiome revealed by metagenomics and culture.</title>
        <authorList>
            <person name="Gilroy R."/>
            <person name="Ravi A."/>
            <person name="Getino M."/>
            <person name="Pursley I."/>
            <person name="Horton D.L."/>
            <person name="Alikhan N.F."/>
            <person name="Baker D."/>
            <person name="Gharbi K."/>
            <person name="Hall N."/>
            <person name="Watson M."/>
            <person name="Adriaenssens E.M."/>
            <person name="Foster-Nyarko E."/>
            <person name="Jarju S."/>
            <person name="Secka A."/>
            <person name="Antonio M."/>
            <person name="Oren A."/>
            <person name="Chaudhuri R.R."/>
            <person name="La Ragione R."/>
            <person name="Hildebrand F."/>
            <person name="Pallen M.J."/>
        </authorList>
    </citation>
    <scope>NUCLEOTIDE SEQUENCE</scope>
    <source>
        <strain evidence="2">1193</strain>
    </source>
</reference>
<dbReference type="InterPro" id="IPR056362">
    <property type="entry name" value="AtuA-like_ferredoxin_dom"/>
</dbReference>
<comment type="caution">
    <text evidence="2">The sequence shown here is derived from an EMBL/GenBank/DDBJ whole genome shotgun (WGS) entry which is preliminary data.</text>
</comment>
<evidence type="ECO:0000313" key="3">
    <source>
        <dbReference type="Proteomes" id="UP000824248"/>
    </source>
</evidence>
<protein>
    <recommendedName>
        <fullName evidence="1">AtuA-like ferredoxin-fold domain-containing protein</fullName>
    </recommendedName>
</protein>
<dbReference type="PANTHER" id="PTHR47585:SF2">
    <property type="entry name" value="DUF1446 DOMAIN PROTEIN (AFU_ORTHOLOGUE AFUA_6G11420)"/>
    <property type="match status" value="1"/>
</dbReference>
<dbReference type="AlphaFoldDB" id="A0A9D1WP60"/>
<dbReference type="Pfam" id="PF23544">
    <property type="entry name" value="AtuA_ferredoxin"/>
    <property type="match status" value="1"/>
</dbReference>
<feature type="domain" description="AtuA-like ferredoxin-fold" evidence="1">
    <location>
        <begin position="8"/>
        <end position="105"/>
    </location>
</feature>
<proteinExistence type="predicted"/>
<reference evidence="2" key="2">
    <citation type="submission" date="2021-04" db="EMBL/GenBank/DDBJ databases">
        <authorList>
            <person name="Gilroy R."/>
        </authorList>
    </citation>
    <scope>NUCLEOTIDE SEQUENCE</scope>
    <source>
        <strain evidence="2">1193</strain>
    </source>
</reference>
<dbReference type="EMBL" id="DXFC01000321">
    <property type="protein sequence ID" value="HIX62688.1"/>
    <property type="molecule type" value="Genomic_DNA"/>
</dbReference>
<dbReference type="PANTHER" id="PTHR47585">
    <property type="match status" value="1"/>
</dbReference>